<feature type="region of interest" description="Disordered" evidence="1">
    <location>
        <begin position="19"/>
        <end position="52"/>
    </location>
</feature>
<dbReference type="RefSeq" id="WP_244562253.1">
    <property type="nucleotide sequence ID" value="NZ_LT670844.1"/>
</dbReference>
<reference evidence="2 3" key="1">
    <citation type="submission" date="2016-11" db="EMBL/GenBank/DDBJ databases">
        <authorList>
            <person name="Jaros S."/>
            <person name="Januszkiewicz K."/>
            <person name="Wedrychowicz H."/>
        </authorList>
    </citation>
    <scope>NUCLEOTIDE SEQUENCE [LARGE SCALE GENOMIC DNA]</scope>
    <source>
        <strain evidence="2 3">GAS499</strain>
    </source>
</reference>
<dbReference type="AlphaFoldDB" id="A0A1M6NP76"/>
<organism evidence="2 3">
    <name type="scientific">Bradyrhizobium lablabi</name>
    <dbReference type="NCBI Taxonomy" id="722472"/>
    <lineage>
        <taxon>Bacteria</taxon>
        <taxon>Pseudomonadati</taxon>
        <taxon>Pseudomonadota</taxon>
        <taxon>Alphaproteobacteria</taxon>
        <taxon>Hyphomicrobiales</taxon>
        <taxon>Nitrobacteraceae</taxon>
        <taxon>Bradyrhizobium</taxon>
    </lineage>
</organism>
<evidence type="ECO:0000256" key="1">
    <source>
        <dbReference type="SAM" id="MobiDB-lite"/>
    </source>
</evidence>
<evidence type="ECO:0000313" key="3">
    <source>
        <dbReference type="Proteomes" id="UP000189935"/>
    </source>
</evidence>
<gene>
    <name evidence="2" type="ORF">SAMN05444159_2057</name>
</gene>
<dbReference type="Proteomes" id="UP000189935">
    <property type="component" value="Chromosome I"/>
</dbReference>
<sequence>MIAFDPIPLPRGRQLITLEDAGGTPESRARGRGVAGGDGSPDPGRGTGRAGNVCQDRHHAGAKIVMSSACSIPTAKIIVGDGGNWRGIDEIATINVCGTICRPYALTGCAARRGANDPENGLGVLPTRGHFRFAVRPWIAYFSL</sequence>
<protein>
    <submittedName>
        <fullName evidence="2">Uncharacterized protein</fullName>
    </submittedName>
</protein>
<name>A0A1M6NP76_9BRAD</name>
<dbReference type="EMBL" id="LT670844">
    <property type="protein sequence ID" value="SHJ97426.1"/>
    <property type="molecule type" value="Genomic_DNA"/>
</dbReference>
<accession>A0A1M6NP76</accession>
<evidence type="ECO:0000313" key="2">
    <source>
        <dbReference type="EMBL" id="SHJ97426.1"/>
    </source>
</evidence>
<feature type="compositionally biased region" description="Gly residues" evidence="1">
    <location>
        <begin position="33"/>
        <end position="49"/>
    </location>
</feature>
<proteinExistence type="predicted"/>